<comment type="caution">
    <text evidence="5">The sequence shown here is derived from an EMBL/GenBank/DDBJ whole genome shotgun (WGS) entry which is preliminary data.</text>
</comment>
<dbReference type="Pfam" id="PF02800">
    <property type="entry name" value="Gp_dh_C"/>
    <property type="match status" value="1"/>
</dbReference>
<accession>A0A9X0A4S6</accession>
<evidence type="ECO:0000259" key="4">
    <source>
        <dbReference type="Pfam" id="PF02800"/>
    </source>
</evidence>
<evidence type="ECO:0000313" key="5">
    <source>
        <dbReference type="EMBL" id="KAJ7393421.1"/>
    </source>
</evidence>
<keyword evidence="6" id="KW-1185">Reference proteome</keyword>
<gene>
    <name evidence="5" type="ORF">OS493_006394</name>
</gene>
<protein>
    <recommendedName>
        <fullName evidence="4">Glyceraldehyde 3-phosphate dehydrogenase catalytic domain-containing protein</fullName>
    </recommendedName>
</protein>
<dbReference type="Proteomes" id="UP001163046">
    <property type="component" value="Unassembled WGS sequence"/>
</dbReference>
<keyword evidence="2" id="KW-0560">Oxidoreductase</keyword>
<evidence type="ECO:0000313" key="6">
    <source>
        <dbReference type="Proteomes" id="UP001163046"/>
    </source>
</evidence>
<dbReference type="PANTHER" id="PTHR10836">
    <property type="entry name" value="GLYCERALDEHYDE 3-PHOSPHATE DEHYDROGENASE"/>
    <property type="match status" value="1"/>
</dbReference>
<evidence type="ECO:0000256" key="3">
    <source>
        <dbReference type="ARBA" id="ARBA00047698"/>
    </source>
</evidence>
<sequence>MAFRVPVPDVSVVDLTCRLKKSATYDEIKAVMKAKSEDPKYAKYLGYTEEQVVSSDFIGDTHSTIFDANAGIALNPNFVKVVAWYDNEYGYSHRVVDLIEYIASKE</sequence>
<evidence type="ECO:0000256" key="1">
    <source>
        <dbReference type="ARBA" id="ARBA00007406"/>
    </source>
</evidence>
<dbReference type="InterPro" id="IPR020829">
    <property type="entry name" value="GlycerAld_3-P_DH_cat"/>
</dbReference>
<reference evidence="5" key="1">
    <citation type="submission" date="2023-01" db="EMBL/GenBank/DDBJ databases">
        <title>Genome assembly of the deep-sea coral Lophelia pertusa.</title>
        <authorList>
            <person name="Herrera S."/>
            <person name="Cordes E."/>
        </authorList>
    </citation>
    <scope>NUCLEOTIDE SEQUENCE</scope>
    <source>
        <strain evidence="5">USNM1676648</strain>
        <tissue evidence="5">Polyp</tissue>
    </source>
</reference>
<comment type="similarity">
    <text evidence="1">Belongs to the glyceraldehyde-3-phosphate dehydrogenase family.</text>
</comment>
<evidence type="ECO:0000256" key="2">
    <source>
        <dbReference type="ARBA" id="ARBA00023002"/>
    </source>
</evidence>
<dbReference type="SUPFAM" id="SSF55347">
    <property type="entry name" value="Glyceraldehyde-3-phosphate dehydrogenase-like, C-terminal domain"/>
    <property type="match status" value="1"/>
</dbReference>
<dbReference type="GO" id="GO:0004365">
    <property type="term" value="F:glyceraldehyde-3-phosphate dehydrogenase (NAD+) (phosphorylating) activity"/>
    <property type="evidence" value="ECO:0007669"/>
    <property type="project" value="UniProtKB-EC"/>
</dbReference>
<dbReference type="InterPro" id="IPR020831">
    <property type="entry name" value="GlycerAld/Erythrose_P_DH"/>
</dbReference>
<dbReference type="EMBL" id="MU825398">
    <property type="protein sequence ID" value="KAJ7393421.1"/>
    <property type="molecule type" value="Genomic_DNA"/>
</dbReference>
<dbReference type="GO" id="GO:0006096">
    <property type="term" value="P:glycolytic process"/>
    <property type="evidence" value="ECO:0007669"/>
    <property type="project" value="TreeGrafter"/>
</dbReference>
<dbReference type="Gene3D" id="3.30.360.10">
    <property type="entry name" value="Dihydrodipicolinate Reductase, domain 2"/>
    <property type="match status" value="1"/>
</dbReference>
<dbReference type="PANTHER" id="PTHR10836:SF76">
    <property type="entry name" value="GLYCERALDEHYDE-3-PHOSPHATE DEHYDROGENASE-RELATED"/>
    <property type="match status" value="1"/>
</dbReference>
<dbReference type="OrthoDB" id="1152826at2759"/>
<comment type="catalytic activity">
    <reaction evidence="3">
        <text>D-glyceraldehyde 3-phosphate + phosphate + NAD(+) = (2R)-3-phospho-glyceroyl phosphate + NADH + H(+)</text>
        <dbReference type="Rhea" id="RHEA:10300"/>
        <dbReference type="ChEBI" id="CHEBI:15378"/>
        <dbReference type="ChEBI" id="CHEBI:43474"/>
        <dbReference type="ChEBI" id="CHEBI:57540"/>
        <dbReference type="ChEBI" id="CHEBI:57604"/>
        <dbReference type="ChEBI" id="CHEBI:57945"/>
        <dbReference type="ChEBI" id="CHEBI:59776"/>
        <dbReference type="EC" id="1.2.1.12"/>
    </reaction>
</comment>
<dbReference type="AlphaFoldDB" id="A0A9X0A4S6"/>
<feature type="domain" description="Glyceraldehyde 3-phosphate dehydrogenase catalytic" evidence="4">
    <location>
        <begin position="1"/>
        <end position="85"/>
    </location>
</feature>
<organism evidence="5 6">
    <name type="scientific">Desmophyllum pertusum</name>
    <dbReference type="NCBI Taxonomy" id="174260"/>
    <lineage>
        <taxon>Eukaryota</taxon>
        <taxon>Metazoa</taxon>
        <taxon>Cnidaria</taxon>
        <taxon>Anthozoa</taxon>
        <taxon>Hexacorallia</taxon>
        <taxon>Scleractinia</taxon>
        <taxon>Caryophylliina</taxon>
        <taxon>Caryophylliidae</taxon>
        <taxon>Desmophyllum</taxon>
    </lineage>
</organism>
<name>A0A9X0A4S6_9CNID</name>
<proteinExistence type="inferred from homology"/>
<dbReference type="GO" id="GO:0005829">
    <property type="term" value="C:cytosol"/>
    <property type="evidence" value="ECO:0007669"/>
    <property type="project" value="TreeGrafter"/>
</dbReference>